<dbReference type="EMBL" id="KE123920">
    <property type="protein sequence ID" value="EPB90502.1"/>
    <property type="molecule type" value="Genomic_DNA"/>
</dbReference>
<dbReference type="STRING" id="1220926.S2JPR1"/>
<accession>S2JPR1</accession>
<keyword evidence="6" id="KW-0539">Nucleus</keyword>
<dbReference type="InterPro" id="IPR045184">
    <property type="entry name" value="SMU1"/>
</dbReference>
<dbReference type="eggNOG" id="KOG0275">
    <property type="taxonomic scope" value="Eukaryota"/>
</dbReference>
<feature type="domain" description="CTLH" evidence="11">
    <location>
        <begin position="87"/>
        <end position="139"/>
    </location>
</feature>
<keyword evidence="2 9" id="KW-0853">WD repeat</keyword>
<evidence type="ECO:0000256" key="8">
    <source>
        <dbReference type="ARBA" id="ARBA00026184"/>
    </source>
</evidence>
<comment type="similarity">
    <text evidence="7">Belongs to the WD repeat SMU1 family.</text>
</comment>
<evidence type="ECO:0000256" key="2">
    <source>
        <dbReference type="ARBA" id="ARBA00022574"/>
    </source>
</evidence>
<dbReference type="InterPro" id="IPR015943">
    <property type="entry name" value="WD40/YVTN_repeat-like_dom_sf"/>
</dbReference>
<evidence type="ECO:0000256" key="1">
    <source>
        <dbReference type="ARBA" id="ARBA00004324"/>
    </source>
</evidence>
<dbReference type="Pfam" id="PF00400">
    <property type="entry name" value="WD40"/>
    <property type="match status" value="4"/>
</dbReference>
<dbReference type="PROSITE" id="PS50897">
    <property type="entry name" value="CTLH"/>
    <property type="match status" value="1"/>
</dbReference>
<dbReference type="SUPFAM" id="SSF50978">
    <property type="entry name" value="WD40 repeat-like"/>
    <property type="match status" value="1"/>
</dbReference>
<dbReference type="Gene3D" id="2.130.10.10">
    <property type="entry name" value="YVTN repeat-like/Quinoprotein amine dehydrogenase"/>
    <property type="match status" value="1"/>
</dbReference>
<evidence type="ECO:0000313" key="12">
    <source>
        <dbReference type="EMBL" id="EPB90502.1"/>
    </source>
</evidence>
<dbReference type="GO" id="GO:0000398">
    <property type="term" value="P:mRNA splicing, via spliceosome"/>
    <property type="evidence" value="ECO:0007669"/>
    <property type="project" value="InterPro"/>
</dbReference>
<dbReference type="InParanoid" id="S2JPR1"/>
<protein>
    <recommendedName>
        <fullName evidence="8">WD40 repeat-containing protein SMU1</fullName>
    </recommendedName>
</protein>
<name>S2JPR1_MUCC1</name>
<evidence type="ECO:0000256" key="3">
    <source>
        <dbReference type="ARBA" id="ARBA00022664"/>
    </source>
</evidence>
<dbReference type="OMA" id="QSGLCVR"/>
<evidence type="ECO:0000259" key="11">
    <source>
        <dbReference type="PROSITE" id="PS50897"/>
    </source>
</evidence>
<evidence type="ECO:0000256" key="10">
    <source>
        <dbReference type="SAM" id="MobiDB-lite"/>
    </source>
</evidence>
<dbReference type="SMART" id="SM00320">
    <property type="entry name" value="WD40"/>
    <property type="match status" value="5"/>
</dbReference>
<organism evidence="12 13">
    <name type="scientific">Mucor circinelloides f. circinelloides (strain 1006PhL)</name>
    <name type="common">Mucormycosis agent</name>
    <name type="synonym">Calyptromyces circinelloides</name>
    <dbReference type="NCBI Taxonomy" id="1220926"/>
    <lineage>
        <taxon>Eukaryota</taxon>
        <taxon>Fungi</taxon>
        <taxon>Fungi incertae sedis</taxon>
        <taxon>Mucoromycota</taxon>
        <taxon>Mucoromycotina</taxon>
        <taxon>Mucoromycetes</taxon>
        <taxon>Mucorales</taxon>
        <taxon>Mucorineae</taxon>
        <taxon>Mucoraceae</taxon>
        <taxon>Mucor</taxon>
    </lineage>
</organism>
<keyword evidence="5" id="KW-0508">mRNA splicing</keyword>
<dbReference type="InterPro" id="IPR020472">
    <property type="entry name" value="WD40_PAC1"/>
</dbReference>
<dbReference type="SMART" id="SM00667">
    <property type="entry name" value="LisH"/>
    <property type="match status" value="1"/>
</dbReference>
<dbReference type="PRINTS" id="PR00320">
    <property type="entry name" value="GPROTEINBRPT"/>
</dbReference>
<feature type="repeat" description="WD" evidence="9">
    <location>
        <begin position="346"/>
        <end position="387"/>
    </location>
</feature>
<evidence type="ECO:0000256" key="6">
    <source>
        <dbReference type="ARBA" id="ARBA00023242"/>
    </source>
</evidence>
<dbReference type="InterPro" id="IPR001680">
    <property type="entry name" value="WD40_rpt"/>
</dbReference>
<evidence type="ECO:0000256" key="4">
    <source>
        <dbReference type="ARBA" id="ARBA00022737"/>
    </source>
</evidence>
<feature type="region of interest" description="Disordered" evidence="10">
    <location>
        <begin position="1"/>
        <end position="20"/>
    </location>
</feature>
<dbReference type="InterPro" id="IPR019775">
    <property type="entry name" value="WD40_repeat_CS"/>
</dbReference>
<dbReference type="PROSITE" id="PS00678">
    <property type="entry name" value="WD_REPEATS_1"/>
    <property type="match status" value="1"/>
</dbReference>
<reference evidence="13" key="1">
    <citation type="submission" date="2013-05" db="EMBL/GenBank/DDBJ databases">
        <title>The Genome sequence of Mucor circinelloides f. circinelloides 1006PhL.</title>
        <authorList>
            <consortium name="The Broad Institute Genomics Platform"/>
            <person name="Cuomo C."/>
            <person name="Earl A."/>
            <person name="Findley K."/>
            <person name="Lee S.C."/>
            <person name="Walker B."/>
            <person name="Young S."/>
            <person name="Zeng Q."/>
            <person name="Gargeya S."/>
            <person name="Fitzgerald M."/>
            <person name="Haas B."/>
            <person name="Abouelleil A."/>
            <person name="Allen A.W."/>
            <person name="Alvarado L."/>
            <person name="Arachchi H.M."/>
            <person name="Berlin A.M."/>
            <person name="Chapman S.B."/>
            <person name="Gainer-Dewar J."/>
            <person name="Goldberg J."/>
            <person name="Griggs A."/>
            <person name="Gujja S."/>
            <person name="Hansen M."/>
            <person name="Howarth C."/>
            <person name="Imamovic A."/>
            <person name="Ireland A."/>
            <person name="Larimer J."/>
            <person name="McCowan C."/>
            <person name="Murphy C."/>
            <person name="Pearson M."/>
            <person name="Poon T.W."/>
            <person name="Priest M."/>
            <person name="Roberts A."/>
            <person name="Saif S."/>
            <person name="Shea T."/>
            <person name="Sisk P."/>
            <person name="Sykes S."/>
            <person name="Wortman J."/>
            <person name="Nusbaum C."/>
            <person name="Birren B."/>
        </authorList>
    </citation>
    <scope>NUCLEOTIDE SEQUENCE [LARGE SCALE GENOMIC DNA]</scope>
    <source>
        <strain evidence="13">1006PhL</strain>
    </source>
</reference>
<evidence type="ECO:0000313" key="13">
    <source>
        <dbReference type="Proteomes" id="UP000014254"/>
    </source>
</evidence>
<dbReference type="PROSITE" id="PS50082">
    <property type="entry name" value="WD_REPEATS_2"/>
    <property type="match status" value="4"/>
</dbReference>
<dbReference type="GO" id="GO:0016607">
    <property type="term" value="C:nuclear speck"/>
    <property type="evidence" value="ECO:0007669"/>
    <property type="project" value="UniProtKB-SubCell"/>
</dbReference>
<dbReference type="InterPro" id="IPR054532">
    <property type="entry name" value="TPL_SMU1_LisH-like"/>
</dbReference>
<feature type="repeat" description="WD" evidence="9">
    <location>
        <begin position="303"/>
        <end position="344"/>
    </location>
</feature>
<dbReference type="Pfam" id="PF17814">
    <property type="entry name" value="LisH_TPL"/>
    <property type="match status" value="1"/>
</dbReference>
<sequence length="566" mass="63616">MSEKFKEAANWTQKGRNQPRGNVVTGQLHVHQLEIWCQENPTFNSISRMSTIDKQDIVKLVIQFLRENNLNKSRSVLEQESNLTLNTVENKSKFLQDIIDGRWDTVLKQVSQLAISNEKLLDLYQQITLEMIEINEISTAEMLLRKSNVMRLLFEEHPERYQLVEDYLEQAPIPKMQYTTEERRSAISKGLEKEISVAPGSRLLTLLGQSIKWQQHQGIIMPDSTYDIFKGTVQVHKAEEDVFPSKPYVSIKFPGKKTHAECASFSTNGQYLATGSVDGFIEIWNYLTGKLRKDLTYQAKDSLMAMDKSVLCVQFSQDNELLASGSLDGKIAIWKVKSGQCQKRIPAAHTEGVTSISFSKDSTQVLTGSYDHTIRIHGLKSGKMLKEFRGHTSFINAVIYNSDNTRVLSASSDGTVKIWDAKTTSCLYTINPQPKIEKGQLNPMGGLGNASVQNIIPIPKRQDQFLICNKTNTLFIMSMRGQIIKTLTHNKLKGSDFITATTSPQGDFIYGITEDAYMYAFQLATGDLVGTVKVCENEVIGMASHPLSNVVVAYDDAGYVFFFKAP</sequence>
<dbReference type="VEuPathDB" id="FungiDB:HMPREF1544_02711"/>
<dbReference type="PANTHER" id="PTHR22848">
    <property type="entry name" value="WD40 REPEAT PROTEIN"/>
    <property type="match status" value="1"/>
</dbReference>
<keyword evidence="4" id="KW-0677">Repeat</keyword>
<dbReference type="InterPro" id="IPR036322">
    <property type="entry name" value="WD40_repeat_dom_sf"/>
</dbReference>
<comment type="subcellular location">
    <subcellularLocation>
        <location evidence="1">Nucleus speckle</location>
    </subcellularLocation>
</comment>
<dbReference type="PROSITE" id="PS50896">
    <property type="entry name" value="LISH"/>
    <property type="match status" value="1"/>
</dbReference>
<dbReference type="AlphaFoldDB" id="S2JPR1"/>
<dbReference type="InterPro" id="IPR006594">
    <property type="entry name" value="LisH"/>
</dbReference>
<evidence type="ECO:0000256" key="7">
    <source>
        <dbReference type="ARBA" id="ARBA00025801"/>
    </source>
</evidence>
<dbReference type="Proteomes" id="UP000014254">
    <property type="component" value="Unassembled WGS sequence"/>
</dbReference>
<keyword evidence="13" id="KW-1185">Reference proteome</keyword>
<dbReference type="PROSITE" id="PS50294">
    <property type="entry name" value="WD_REPEATS_REGION"/>
    <property type="match status" value="4"/>
</dbReference>
<dbReference type="OrthoDB" id="538223at2759"/>
<gene>
    <name evidence="12" type="ORF">HMPREF1544_02711</name>
</gene>
<feature type="repeat" description="WD" evidence="9">
    <location>
        <begin position="253"/>
        <end position="294"/>
    </location>
</feature>
<feature type="repeat" description="WD" evidence="9">
    <location>
        <begin position="388"/>
        <end position="429"/>
    </location>
</feature>
<evidence type="ECO:0000256" key="9">
    <source>
        <dbReference type="PROSITE-ProRule" id="PRU00221"/>
    </source>
</evidence>
<dbReference type="InterPro" id="IPR006595">
    <property type="entry name" value="CTLH_C"/>
</dbReference>
<feature type="compositionally biased region" description="Polar residues" evidence="10">
    <location>
        <begin position="10"/>
        <end position="20"/>
    </location>
</feature>
<dbReference type="CDD" id="cd00200">
    <property type="entry name" value="WD40"/>
    <property type="match status" value="1"/>
</dbReference>
<keyword evidence="3" id="KW-0507">mRNA processing</keyword>
<proteinExistence type="inferred from homology"/>
<evidence type="ECO:0000256" key="5">
    <source>
        <dbReference type="ARBA" id="ARBA00023187"/>
    </source>
</evidence>